<dbReference type="NCBIfam" id="NF009475">
    <property type="entry name" value="PRK12838.1"/>
    <property type="match status" value="1"/>
</dbReference>
<dbReference type="PROSITE" id="PS51273">
    <property type="entry name" value="GATASE_TYPE_1"/>
    <property type="match status" value="1"/>
</dbReference>
<gene>
    <name evidence="11" type="primary">carA</name>
    <name evidence="13" type="ORF">DWY99_00910</name>
</gene>
<dbReference type="EC" id="6.3.5.5" evidence="11"/>
<organism evidence="13 14">
    <name type="scientific">[Clostridium] leptum</name>
    <dbReference type="NCBI Taxonomy" id="1535"/>
    <lineage>
        <taxon>Bacteria</taxon>
        <taxon>Bacillati</taxon>
        <taxon>Bacillota</taxon>
        <taxon>Clostridia</taxon>
        <taxon>Eubacteriales</taxon>
        <taxon>Oscillospiraceae</taxon>
        <taxon>Oscillospiraceae incertae sedis</taxon>
    </lineage>
</organism>
<dbReference type="InterPro" id="IPR029062">
    <property type="entry name" value="Class_I_gatase-like"/>
</dbReference>
<comment type="catalytic activity">
    <reaction evidence="10 11">
        <text>L-glutamine + H2O = L-glutamate + NH4(+)</text>
        <dbReference type="Rhea" id="RHEA:15889"/>
        <dbReference type="ChEBI" id="CHEBI:15377"/>
        <dbReference type="ChEBI" id="CHEBI:28938"/>
        <dbReference type="ChEBI" id="CHEBI:29985"/>
        <dbReference type="ChEBI" id="CHEBI:58359"/>
    </reaction>
</comment>
<dbReference type="Proteomes" id="UP000284751">
    <property type="component" value="Unassembled WGS sequence"/>
</dbReference>
<dbReference type="CDD" id="cd01744">
    <property type="entry name" value="GATase1_CPSase"/>
    <property type="match status" value="1"/>
</dbReference>
<keyword evidence="5 11" id="KW-0547">Nucleotide-binding</keyword>
<dbReference type="GO" id="GO:0044205">
    <property type="term" value="P:'de novo' UMP biosynthetic process"/>
    <property type="evidence" value="ECO:0007669"/>
    <property type="project" value="UniProtKB-UniRule"/>
</dbReference>
<evidence type="ECO:0000256" key="10">
    <source>
        <dbReference type="ARBA" id="ARBA00049285"/>
    </source>
</evidence>
<comment type="subunit">
    <text evidence="11">Composed of two chains; the small (or glutamine) chain promotes the hydrolysis of glutamine to ammonia, which is used by the large (or ammonia) chain to synthesize carbamoyl phosphate. Tetramer of heterodimers (alpha,beta)4.</text>
</comment>
<feature type="binding site" evidence="11">
    <location>
        <position position="293"/>
    </location>
    <ligand>
        <name>L-glutamine</name>
        <dbReference type="ChEBI" id="CHEBI:58359"/>
    </ligand>
</feature>
<feature type="binding site" evidence="11">
    <location>
        <position position="47"/>
    </location>
    <ligand>
        <name>L-glutamine</name>
        <dbReference type="ChEBI" id="CHEBI:58359"/>
    </ligand>
</feature>
<dbReference type="UniPathway" id="UPA00068">
    <property type="reaction ID" value="UER00171"/>
</dbReference>
<evidence type="ECO:0000256" key="5">
    <source>
        <dbReference type="ARBA" id="ARBA00022741"/>
    </source>
</evidence>
<evidence type="ECO:0000256" key="8">
    <source>
        <dbReference type="ARBA" id="ARBA00022975"/>
    </source>
</evidence>
<reference evidence="13 14" key="1">
    <citation type="submission" date="2018-08" db="EMBL/GenBank/DDBJ databases">
        <title>A genome reference for cultivated species of the human gut microbiota.</title>
        <authorList>
            <person name="Zou Y."/>
            <person name="Xue W."/>
            <person name="Luo G."/>
        </authorList>
    </citation>
    <scope>NUCLEOTIDE SEQUENCE [LARGE SCALE GENOMIC DNA]</scope>
    <source>
        <strain evidence="13 14">AF28-26</strain>
    </source>
</reference>
<protein>
    <recommendedName>
        <fullName evidence="11">Carbamoyl phosphate synthase small chain</fullName>
        <ecNumber evidence="11">6.3.5.5</ecNumber>
    </recommendedName>
    <alternativeName>
        <fullName evidence="11">Carbamoyl phosphate synthetase glutamine chain</fullName>
    </alternativeName>
</protein>
<evidence type="ECO:0000256" key="2">
    <source>
        <dbReference type="ARBA" id="ARBA00005077"/>
    </source>
</evidence>
<evidence type="ECO:0000313" key="13">
    <source>
        <dbReference type="EMBL" id="RGQ44238.1"/>
    </source>
</evidence>
<dbReference type="PANTHER" id="PTHR43418">
    <property type="entry name" value="MULTIFUNCTIONAL TRYPTOPHAN BIOSYNTHESIS PROTEIN-RELATED"/>
    <property type="match status" value="1"/>
</dbReference>
<dbReference type="SMART" id="SM01097">
    <property type="entry name" value="CPSase_sm_chain"/>
    <property type="match status" value="1"/>
</dbReference>
<feature type="active site" description="Nucleophile" evidence="11">
    <location>
        <position position="249"/>
    </location>
</feature>
<feature type="binding site" evidence="11">
    <location>
        <position position="294"/>
    </location>
    <ligand>
        <name>L-glutamine</name>
        <dbReference type="ChEBI" id="CHEBI:58359"/>
    </ligand>
</feature>
<dbReference type="SUPFAM" id="SSF52317">
    <property type="entry name" value="Class I glutamine amidotransferase-like"/>
    <property type="match status" value="1"/>
</dbReference>
<proteinExistence type="inferred from homology"/>
<dbReference type="PRINTS" id="PR00099">
    <property type="entry name" value="CPSGATASE"/>
</dbReference>
<dbReference type="EMBL" id="QRTC01000002">
    <property type="protein sequence ID" value="RGQ44238.1"/>
    <property type="molecule type" value="Genomic_DNA"/>
</dbReference>
<dbReference type="InterPro" id="IPR036480">
    <property type="entry name" value="CarbP_synth_ssu_N_sf"/>
</dbReference>
<keyword evidence="8 11" id="KW-0665">Pyrimidine biosynthesis</keyword>
<accession>A0A412B0R9</accession>
<evidence type="ECO:0000256" key="4">
    <source>
        <dbReference type="ARBA" id="ARBA00022598"/>
    </source>
</evidence>
<dbReference type="GO" id="GO:0006541">
    <property type="term" value="P:glutamine metabolic process"/>
    <property type="evidence" value="ECO:0007669"/>
    <property type="project" value="InterPro"/>
</dbReference>
<dbReference type="NCBIfam" id="TIGR01368">
    <property type="entry name" value="CPSaseIIsmall"/>
    <property type="match status" value="1"/>
</dbReference>
<name>A0A412B0R9_9FIRM</name>
<dbReference type="Gene3D" id="3.40.50.880">
    <property type="match status" value="1"/>
</dbReference>
<dbReference type="FunFam" id="3.50.30.20:FF:000001">
    <property type="entry name" value="Carbamoyl-phosphate synthase small chain"/>
    <property type="match status" value="1"/>
</dbReference>
<feature type="active site" evidence="11">
    <location>
        <position position="335"/>
    </location>
</feature>
<dbReference type="GO" id="GO:0004088">
    <property type="term" value="F:carbamoyl-phosphate synthase (glutamine-hydrolyzing) activity"/>
    <property type="evidence" value="ECO:0007669"/>
    <property type="project" value="UniProtKB-UniRule"/>
</dbReference>
<evidence type="ECO:0000256" key="3">
    <source>
        <dbReference type="ARBA" id="ARBA00007800"/>
    </source>
</evidence>
<keyword evidence="4 11" id="KW-0436">Ligase</keyword>
<dbReference type="GO" id="GO:0006526">
    <property type="term" value="P:L-arginine biosynthetic process"/>
    <property type="evidence" value="ECO:0007669"/>
    <property type="project" value="UniProtKB-UniRule"/>
</dbReference>
<evidence type="ECO:0000256" key="1">
    <source>
        <dbReference type="ARBA" id="ARBA00004812"/>
    </source>
</evidence>
<dbReference type="PANTHER" id="PTHR43418:SF7">
    <property type="entry name" value="CARBAMOYL-PHOSPHATE SYNTHASE SMALL CHAIN"/>
    <property type="match status" value="1"/>
</dbReference>
<feature type="binding site" evidence="11">
    <location>
        <position position="250"/>
    </location>
    <ligand>
        <name>L-glutamine</name>
        <dbReference type="ChEBI" id="CHEBI:58359"/>
    </ligand>
</feature>
<evidence type="ECO:0000256" key="6">
    <source>
        <dbReference type="ARBA" id="ARBA00022840"/>
    </source>
</evidence>
<dbReference type="InterPro" id="IPR050472">
    <property type="entry name" value="Anth_synth/Amidotransfase"/>
</dbReference>
<feature type="binding site" evidence="11">
    <location>
        <position position="223"/>
    </location>
    <ligand>
        <name>L-glutamine</name>
        <dbReference type="ChEBI" id="CHEBI:58359"/>
    </ligand>
</feature>
<evidence type="ECO:0000256" key="9">
    <source>
        <dbReference type="ARBA" id="ARBA00048816"/>
    </source>
</evidence>
<dbReference type="GO" id="GO:0005524">
    <property type="term" value="F:ATP binding"/>
    <property type="evidence" value="ECO:0007669"/>
    <property type="project" value="UniProtKB-UniRule"/>
</dbReference>
<dbReference type="InterPro" id="IPR017926">
    <property type="entry name" value="GATASE"/>
</dbReference>
<evidence type="ECO:0000259" key="12">
    <source>
        <dbReference type="SMART" id="SM01097"/>
    </source>
</evidence>
<dbReference type="Pfam" id="PF00988">
    <property type="entry name" value="CPSase_sm_chain"/>
    <property type="match status" value="1"/>
</dbReference>
<feature type="binding site" evidence="11">
    <location>
        <position position="221"/>
    </location>
    <ligand>
        <name>L-glutamine</name>
        <dbReference type="ChEBI" id="CHEBI:58359"/>
    </ligand>
</feature>
<evidence type="ECO:0000256" key="11">
    <source>
        <dbReference type="HAMAP-Rule" id="MF_01209"/>
    </source>
</evidence>
<comment type="pathway">
    <text evidence="1 11">Pyrimidine metabolism; UMP biosynthesis via de novo pathway; (S)-dihydroorotate from bicarbonate: step 1/3.</text>
</comment>
<keyword evidence="6 11" id="KW-0067">ATP-binding</keyword>
<evidence type="ECO:0000313" key="14">
    <source>
        <dbReference type="Proteomes" id="UP000284751"/>
    </source>
</evidence>
<dbReference type="HAMAP" id="MF_01209">
    <property type="entry name" value="CPSase_S_chain"/>
    <property type="match status" value="1"/>
</dbReference>
<keyword evidence="11" id="KW-0055">Arginine biosynthesis</keyword>
<comment type="pathway">
    <text evidence="2 11">Amino-acid biosynthesis; L-arginine biosynthesis; carbamoyl phosphate from bicarbonate: step 1/1.</text>
</comment>
<dbReference type="GO" id="GO:0004359">
    <property type="term" value="F:glutaminase activity"/>
    <property type="evidence" value="ECO:0007669"/>
    <property type="project" value="RHEA"/>
</dbReference>
<sequence length="361" mass="39762">MEQTAYLILENGTVFEGKSFGAAFDVTGELVFTTAMTGYLATLTDPSYYGQIVVQTFPLIGNYGVIPAEFESQTPRLKAYIVRDWCQEPSNFRCEGNLDTFLKEKNIPGLYGIDTRALTRIVREYGVMNARITMEKPDAAALLPEIKAYKIKDAVKTVTSQEVVLHEGKGNHRVVLWDFGAKENIEKCLLNYGCEVICVPSFAKAEEILSYEPEGVMLSNGPGDPAENVEIIEELKKLCAAKIPIMGICLGHQLLALANGAKTEKMKYGHRGANQPAVELATGKVFITSQNHGYAVINDSLPAGAEVSFINANDGTCEGVNYHNIPAFSVQFHPEACGGPLDTMFLFEKFMTRMKEEKTCR</sequence>
<dbReference type="Pfam" id="PF00117">
    <property type="entry name" value="GATase"/>
    <property type="match status" value="1"/>
</dbReference>
<dbReference type="AlphaFoldDB" id="A0A412B0R9"/>
<dbReference type="GO" id="GO:0006207">
    <property type="term" value="P:'de novo' pyrimidine nucleobase biosynthetic process"/>
    <property type="evidence" value="ECO:0007669"/>
    <property type="project" value="InterPro"/>
</dbReference>
<dbReference type="InterPro" id="IPR035686">
    <property type="entry name" value="CPSase_GATase1"/>
</dbReference>
<dbReference type="PRINTS" id="PR00097">
    <property type="entry name" value="ANTSNTHASEII"/>
</dbReference>
<dbReference type="InterPro" id="IPR002474">
    <property type="entry name" value="CarbamoylP_synth_ssu_N"/>
</dbReference>
<dbReference type="PRINTS" id="PR00096">
    <property type="entry name" value="GATASE"/>
</dbReference>
<feature type="region of interest" description="CPSase" evidence="11">
    <location>
        <begin position="1"/>
        <end position="173"/>
    </location>
</feature>
<keyword evidence="7 11" id="KW-0315">Glutamine amidotransferase</keyword>
<comment type="function">
    <text evidence="11">Small subunit of the glutamine-dependent carbamoyl phosphate synthetase (CPSase). CPSase catalyzes the formation of carbamoyl phosphate from the ammonia moiety of glutamine, carbonate, and phosphate donated by ATP, constituting the first step of 2 biosynthetic pathways, one leading to arginine and/or urea and the other to pyrimidine nucleotides. The small subunit (glutamine amidotransferase) binds and cleaves glutamine to supply the large subunit with the substrate ammonia.</text>
</comment>
<feature type="binding site" evidence="11">
    <location>
        <position position="253"/>
    </location>
    <ligand>
        <name>L-glutamine</name>
        <dbReference type="ChEBI" id="CHEBI:58359"/>
    </ligand>
</feature>
<keyword evidence="11" id="KW-0028">Amino-acid biosynthesis</keyword>
<dbReference type="InterPro" id="IPR006274">
    <property type="entry name" value="CarbamoylP_synth_ssu"/>
</dbReference>
<dbReference type="SUPFAM" id="SSF52021">
    <property type="entry name" value="Carbamoyl phosphate synthetase, small subunit N-terminal domain"/>
    <property type="match status" value="1"/>
</dbReference>
<dbReference type="Gene3D" id="3.50.30.20">
    <property type="entry name" value="Carbamoyl-phosphate synthase small subunit, N-terminal domain"/>
    <property type="match status" value="1"/>
</dbReference>
<comment type="caution">
    <text evidence="13">The sequence shown here is derived from an EMBL/GenBank/DDBJ whole genome shotgun (WGS) entry which is preliminary data.</text>
</comment>
<feature type="active site" evidence="11">
    <location>
        <position position="333"/>
    </location>
</feature>
<comment type="catalytic activity">
    <reaction evidence="9 11">
        <text>hydrogencarbonate + L-glutamine + 2 ATP + H2O = carbamoyl phosphate + L-glutamate + 2 ADP + phosphate + 2 H(+)</text>
        <dbReference type="Rhea" id="RHEA:18633"/>
        <dbReference type="ChEBI" id="CHEBI:15377"/>
        <dbReference type="ChEBI" id="CHEBI:15378"/>
        <dbReference type="ChEBI" id="CHEBI:17544"/>
        <dbReference type="ChEBI" id="CHEBI:29985"/>
        <dbReference type="ChEBI" id="CHEBI:30616"/>
        <dbReference type="ChEBI" id="CHEBI:43474"/>
        <dbReference type="ChEBI" id="CHEBI:58228"/>
        <dbReference type="ChEBI" id="CHEBI:58359"/>
        <dbReference type="ChEBI" id="CHEBI:456216"/>
        <dbReference type="EC" id="6.3.5.5"/>
    </reaction>
</comment>
<evidence type="ECO:0000256" key="7">
    <source>
        <dbReference type="ARBA" id="ARBA00022962"/>
    </source>
</evidence>
<comment type="similarity">
    <text evidence="3 11">Belongs to the CarA family.</text>
</comment>
<dbReference type="UniPathway" id="UPA00070">
    <property type="reaction ID" value="UER00115"/>
</dbReference>
<feature type="domain" description="Carbamoyl-phosphate synthase small subunit N-terminal" evidence="12">
    <location>
        <begin position="3"/>
        <end position="133"/>
    </location>
</feature>
<feature type="binding site" evidence="11">
    <location>
        <position position="291"/>
    </location>
    <ligand>
        <name>L-glutamine</name>
        <dbReference type="ChEBI" id="CHEBI:58359"/>
    </ligand>
</feature>